<reference evidence="2" key="1">
    <citation type="submission" date="2022-11" db="EMBL/GenBank/DDBJ databases">
        <title>Lacrimispora xylanolytica sy1, complete genome.</title>
        <authorList>
            <person name="Choi S."/>
        </authorList>
    </citation>
    <scope>NUCLEOTIDE SEQUENCE</scope>
    <source>
        <strain evidence="2">Sy1</strain>
    </source>
</reference>
<keyword evidence="3" id="KW-1185">Reference proteome</keyword>
<dbReference type="EMBL" id="CP113524">
    <property type="protein sequence ID" value="WAJ23749.1"/>
    <property type="molecule type" value="Genomic_DNA"/>
</dbReference>
<evidence type="ECO:0000259" key="1">
    <source>
        <dbReference type="Pfam" id="PF06889"/>
    </source>
</evidence>
<name>A0ABY7ABE7_9FIRM</name>
<proteinExistence type="predicted"/>
<evidence type="ECO:0000313" key="3">
    <source>
        <dbReference type="Proteomes" id="UP001163115"/>
    </source>
</evidence>
<feature type="domain" description="DUF1266" evidence="1">
    <location>
        <begin position="54"/>
        <end position="215"/>
    </location>
</feature>
<dbReference type="InterPro" id="IPR009677">
    <property type="entry name" value="DUF1266"/>
</dbReference>
<dbReference type="RefSeq" id="WP_268115100.1">
    <property type="nucleotide sequence ID" value="NZ_CP113524.1"/>
</dbReference>
<protein>
    <submittedName>
        <fullName evidence="2">DUF1266 domain-containing protein</fullName>
    </submittedName>
</protein>
<dbReference type="Pfam" id="PF06889">
    <property type="entry name" value="DUF1266"/>
    <property type="match status" value="1"/>
</dbReference>
<evidence type="ECO:0000313" key="2">
    <source>
        <dbReference type="EMBL" id="WAJ23749.1"/>
    </source>
</evidence>
<organism evidence="2 3">
    <name type="scientific">Lacrimispora xylanolytica</name>
    <dbReference type="NCBI Taxonomy" id="29375"/>
    <lineage>
        <taxon>Bacteria</taxon>
        <taxon>Bacillati</taxon>
        <taxon>Bacillota</taxon>
        <taxon>Clostridia</taxon>
        <taxon>Lachnospirales</taxon>
        <taxon>Lachnospiraceae</taxon>
        <taxon>Lacrimispora</taxon>
    </lineage>
</organism>
<sequence length="221" mass="25250">MFGKRKRLKFIEENKVSKDNQVYLGLGNILVDMNDITGYVLEMRINVNDFKNLLADAWEISDSKSFADTLEWLLAEGHRGEFGYKFEQYKNGDTGALSGKATMAIKELYEYAEDYKFDKKYLDECRSISAWDFERAAFLTRGAYHVGYISQDEAWNILKNRIAPAVVSAGFHSWQDYAASFLMGRSICYGADPGDVLYPISDMLNGKEASVWKEYPIGELK</sequence>
<gene>
    <name evidence="2" type="ORF">OW255_19695</name>
</gene>
<dbReference type="Proteomes" id="UP001163115">
    <property type="component" value="Chromosome"/>
</dbReference>
<accession>A0ABY7ABE7</accession>